<keyword evidence="4" id="KW-0540">Nuclease</keyword>
<organism evidence="10 11">
    <name type="scientific">Rubroshorea leprosula</name>
    <dbReference type="NCBI Taxonomy" id="152421"/>
    <lineage>
        <taxon>Eukaryota</taxon>
        <taxon>Viridiplantae</taxon>
        <taxon>Streptophyta</taxon>
        <taxon>Embryophyta</taxon>
        <taxon>Tracheophyta</taxon>
        <taxon>Spermatophyta</taxon>
        <taxon>Magnoliopsida</taxon>
        <taxon>eudicotyledons</taxon>
        <taxon>Gunneridae</taxon>
        <taxon>Pentapetalae</taxon>
        <taxon>rosids</taxon>
        <taxon>malvids</taxon>
        <taxon>Malvales</taxon>
        <taxon>Dipterocarpaceae</taxon>
        <taxon>Rubroshorea</taxon>
    </lineage>
</organism>
<dbReference type="CDD" id="cd09279">
    <property type="entry name" value="RNase_HI_like"/>
    <property type="match status" value="1"/>
</dbReference>
<dbReference type="GO" id="GO:0004523">
    <property type="term" value="F:RNA-DNA hybrid ribonuclease activity"/>
    <property type="evidence" value="ECO:0007669"/>
    <property type="project" value="InterPro"/>
</dbReference>
<reference evidence="10 11" key="1">
    <citation type="journal article" date="2021" name="Commun. Biol.">
        <title>The genome of Shorea leprosula (Dipterocarpaceae) highlights the ecological relevance of drought in aseasonal tropical rainforests.</title>
        <authorList>
            <person name="Ng K.K.S."/>
            <person name="Kobayashi M.J."/>
            <person name="Fawcett J.A."/>
            <person name="Hatakeyama M."/>
            <person name="Paape T."/>
            <person name="Ng C.H."/>
            <person name="Ang C.C."/>
            <person name="Tnah L.H."/>
            <person name="Lee C.T."/>
            <person name="Nishiyama T."/>
            <person name="Sese J."/>
            <person name="O'Brien M.J."/>
            <person name="Copetti D."/>
            <person name="Mohd Noor M.I."/>
            <person name="Ong R.C."/>
            <person name="Putra M."/>
            <person name="Sireger I.Z."/>
            <person name="Indrioko S."/>
            <person name="Kosugi Y."/>
            <person name="Izuno A."/>
            <person name="Isagi Y."/>
            <person name="Lee S.L."/>
            <person name="Shimizu K.K."/>
        </authorList>
    </citation>
    <scope>NUCLEOTIDE SEQUENCE [LARGE SCALE GENOMIC DNA]</scope>
    <source>
        <strain evidence="10">214</strain>
    </source>
</reference>
<proteinExistence type="predicted"/>
<evidence type="ECO:0000256" key="1">
    <source>
        <dbReference type="ARBA" id="ARBA00012493"/>
    </source>
</evidence>
<evidence type="ECO:0000313" key="11">
    <source>
        <dbReference type="Proteomes" id="UP001054252"/>
    </source>
</evidence>
<dbReference type="InterPro" id="IPR043502">
    <property type="entry name" value="DNA/RNA_pol_sf"/>
</dbReference>
<evidence type="ECO:0000256" key="5">
    <source>
        <dbReference type="ARBA" id="ARBA00022759"/>
    </source>
</evidence>
<dbReference type="InterPro" id="IPR041373">
    <property type="entry name" value="RT_RNaseH"/>
</dbReference>
<dbReference type="Gene3D" id="1.10.340.70">
    <property type="match status" value="1"/>
</dbReference>
<sequence length="1618" mass="184719">MSKENAATNPEKLTVDEKVDKLEATMQTMAATLQIISLTLSTLTTSSVSSIASLIPTIAVPPVPTITPSNRAKDPMVTQLQFPPIYENQPLVGESSSHAPQISSLPFKALYPPFEMNNPTLPTTTPLTLNVPTFDGTSANYSTQFLGCNVKACFRRWKMAPYANDEKVLIHYFQDSLSSSANVWFSTLDKKKIQTFKDVSQAFMKQYEYNMSLALTRDSLQRITKKGVVTISQDRKLKIYFEELVEVGLIKTLQVNPIQPPYPYWYDAQARCEYHNVASHGTENCAALKHRIQDLIDEGTLQLDVKEAKGVPNITQNPLPPHDAGTMNMITFNGVEKLMLEDTGSCGRCYVSPKVEESRKATLNSKDIKIEEMLEKSPKKLVLENEVAEFLNILRKSEYSIIEQLNKTLAKISILELMLSSEVHLDALLKVLREAHVPKNIDTQKFGIVVGAILAPNFINFTDDEIPDEGNGHTKALHISVQCKMMNVPHVLINNGLALNVIPMTVLKQLKVDESHINHYNTMVRAFDRTKMNVVGKIELLVEIGPVTFDVDFFVIDISPAFNMLLGRPWIHVVRAVPSTLHQKVKYIVNGVLVTVNGEEEHIIRKATTIPYLGINLGTYESSYHSMECVAVSYIHPKFRGKWAKMAKPTRVAAKIMTNWERPKKEDWQRMCAIKAEKHLTRLQGRDPRDEPMWVLHIRVTFPRPIEILCPSLDGYVVKRMDVLYVDPEGTIFTDRLLKLGECSKQAKFEEVVVEDITDEVCFDDEENSFGFNNLFGPAKMTDPKERWRRILVERAFMEKHPNFHLVHHVKALVGSYESVKEESLCDLWGNLTINALNEEQLEFDRAISPDMPRLDPDIAVHAILLYYEAKSVKQKLRRMKPEVLLKVKEEVQKLLDINFIEVVLDLNKASPKDDFPLPHIQILLDSVAKNAWFSFVDGYSGATYQHFVITLLHDFVHTIVEPYVDDMVIMSKEEVLHTENLKKVFERLRKCQLRLNPTKCTFDVDSGKLLGFIVSHRGIEIDPAKIKAIDEMLPPKTQKKVRGFLGRINYIAYFIANLTTICKKERAIYYVSKKFNDCESKYSPLEKTCCALAWTSKKLRHYMLTNTTYLLSRMDPIKFIFEKPTLSGRISRWRMLLSKFDIVYTTQKAIKGQAIADHLVEHVTEDYEPIDWDFLDEDILVVEAKSDSDNRKLFFDGADNQLGCGLGAVLVSPKGDHFPITIKLDFSCTNSIAEYEACIAGIHAALDMNVRDLEIYGDWQTKDPKLIPYHQYLETFIKKFRFISLNHMPHVENQFADALATLASMIQISNDVAIKPLRIEISRESAHCMEIKVDDKPWFHDIKQFLQNGEYPLHASEVHEGICGTHANGRMLARKFLQAGYYWLTMEHDCIKYARACHKCQIYADHINAPPLLLHNMSAPWPFSMWGIDVIGEINPKASNGHQFILVAIDYFTKWVEAASYASVTKKVVTCFIKREIICRYRQLEAIITNNASNLNNDMITVLCKQFKIKHLNSSPYQPKMNGAVEVPNKNIKKILAKMIVTYKDWHEMLPYALHAYRTSIRTSTGATPYSLVYGMEVVLPIELEIPSMRSLSKSRIEEEDLIQKRIDHLNLLDEKR</sequence>
<dbReference type="GO" id="GO:0015074">
    <property type="term" value="P:DNA integration"/>
    <property type="evidence" value="ECO:0007669"/>
    <property type="project" value="InterPro"/>
</dbReference>
<dbReference type="Gene3D" id="2.40.70.10">
    <property type="entry name" value="Acid Proteases"/>
    <property type="match status" value="1"/>
</dbReference>
<dbReference type="FunFam" id="3.30.70.270:FF:000003">
    <property type="entry name" value="Transposon Ty3-G Gag-Pol polyprotein"/>
    <property type="match status" value="1"/>
</dbReference>
<dbReference type="PANTHER" id="PTHR48475">
    <property type="entry name" value="RIBONUCLEASE H"/>
    <property type="match status" value="1"/>
</dbReference>
<dbReference type="SUPFAM" id="SSF56672">
    <property type="entry name" value="DNA/RNA polymerases"/>
    <property type="match status" value="1"/>
</dbReference>
<keyword evidence="5" id="KW-0255">Endonuclease</keyword>
<dbReference type="GO" id="GO:0003964">
    <property type="term" value="F:RNA-directed DNA polymerase activity"/>
    <property type="evidence" value="ECO:0007669"/>
    <property type="project" value="UniProtKB-KW"/>
</dbReference>
<dbReference type="InterPro" id="IPR036397">
    <property type="entry name" value="RNaseH_sf"/>
</dbReference>
<name>A0AAV5JEW9_9ROSI</name>
<feature type="domain" description="Integrase catalytic" evidence="9">
    <location>
        <begin position="1417"/>
        <end position="1578"/>
    </location>
</feature>
<protein>
    <recommendedName>
        <fullName evidence="1">RNA-directed DNA polymerase</fullName>
        <ecNumber evidence="1">2.7.7.49</ecNumber>
    </recommendedName>
</protein>
<comment type="caution">
    <text evidence="10">The sequence shown here is derived from an EMBL/GenBank/DDBJ whole genome shotgun (WGS) entry which is preliminary data.</text>
</comment>
<evidence type="ECO:0000256" key="4">
    <source>
        <dbReference type="ARBA" id="ARBA00022722"/>
    </source>
</evidence>
<evidence type="ECO:0000256" key="6">
    <source>
        <dbReference type="ARBA" id="ARBA00022801"/>
    </source>
</evidence>
<dbReference type="Pfam" id="PF17917">
    <property type="entry name" value="RT_RNaseH"/>
    <property type="match status" value="1"/>
</dbReference>
<dbReference type="Gene3D" id="3.30.420.10">
    <property type="entry name" value="Ribonuclease H-like superfamily/Ribonuclease H"/>
    <property type="match status" value="2"/>
</dbReference>
<evidence type="ECO:0000259" key="9">
    <source>
        <dbReference type="PROSITE" id="PS50994"/>
    </source>
</evidence>
<keyword evidence="8" id="KW-0233">DNA recombination</keyword>
<dbReference type="EC" id="2.7.7.49" evidence="1"/>
<evidence type="ECO:0000256" key="8">
    <source>
        <dbReference type="ARBA" id="ARBA00023172"/>
    </source>
</evidence>
<dbReference type="InterPro" id="IPR000477">
    <property type="entry name" value="RT_dom"/>
</dbReference>
<evidence type="ECO:0000313" key="10">
    <source>
        <dbReference type="EMBL" id="GKV11286.1"/>
    </source>
</evidence>
<dbReference type="Proteomes" id="UP001054252">
    <property type="component" value="Unassembled WGS sequence"/>
</dbReference>
<evidence type="ECO:0000256" key="3">
    <source>
        <dbReference type="ARBA" id="ARBA00022695"/>
    </source>
</evidence>
<dbReference type="InterPro" id="IPR043128">
    <property type="entry name" value="Rev_trsase/Diguanyl_cyclase"/>
</dbReference>
<gene>
    <name evidence="10" type="ORF">SLEP1_g22551</name>
</gene>
<dbReference type="CDD" id="cd01647">
    <property type="entry name" value="RT_LTR"/>
    <property type="match status" value="1"/>
</dbReference>
<keyword evidence="6" id="KW-0378">Hydrolase</keyword>
<dbReference type="CDD" id="cd00303">
    <property type="entry name" value="retropepsin_like"/>
    <property type="match status" value="1"/>
</dbReference>
<keyword evidence="2" id="KW-0808">Transferase</keyword>
<dbReference type="GO" id="GO:0003676">
    <property type="term" value="F:nucleic acid binding"/>
    <property type="evidence" value="ECO:0007669"/>
    <property type="project" value="InterPro"/>
</dbReference>
<accession>A0AAV5JEW9</accession>
<dbReference type="Pfam" id="PF00078">
    <property type="entry name" value="RVT_1"/>
    <property type="match status" value="1"/>
</dbReference>
<dbReference type="Gene3D" id="3.30.70.270">
    <property type="match status" value="2"/>
</dbReference>
<dbReference type="GO" id="GO:0006310">
    <property type="term" value="P:DNA recombination"/>
    <property type="evidence" value="ECO:0007669"/>
    <property type="project" value="UniProtKB-KW"/>
</dbReference>
<dbReference type="PANTHER" id="PTHR48475:SF1">
    <property type="entry name" value="RNASE H TYPE-1 DOMAIN-CONTAINING PROTEIN"/>
    <property type="match status" value="1"/>
</dbReference>
<dbReference type="InterPro" id="IPR012337">
    <property type="entry name" value="RNaseH-like_sf"/>
</dbReference>
<dbReference type="Pfam" id="PF13456">
    <property type="entry name" value="RVT_3"/>
    <property type="match status" value="1"/>
</dbReference>
<dbReference type="InterPro" id="IPR002156">
    <property type="entry name" value="RNaseH_domain"/>
</dbReference>
<keyword evidence="7" id="KW-0695">RNA-directed DNA polymerase</keyword>
<dbReference type="SUPFAM" id="SSF53098">
    <property type="entry name" value="Ribonuclease H-like"/>
    <property type="match status" value="2"/>
</dbReference>
<dbReference type="EMBL" id="BPVZ01000034">
    <property type="protein sequence ID" value="GKV11286.1"/>
    <property type="molecule type" value="Genomic_DNA"/>
</dbReference>
<evidence type="ECO:0000256" key="2">
    <source>
        <dbReference type="ARBA" id="ARBA00022679"/>
    </source>
</evidence>
<dbReference type="InterPro" id="IPR021109">
    <property type="entry name" value="Peptidase_aspartic_dom_sf"/>
</dbReference>
<dbReference type="InterPro" id="IPR001584">
    <property type="entry name" value="Integrase_cat-core"/>
</dbReference>
<keyword evidence="11" id="KW-1185">Reference proteome</keyword>
<dbReference type="PROSITE" id="PS50994">
    <property type="entry name" value="INTEGRASE"/>
    <property type="match status" value="1"/>
</dbReference>
<keyword evidence="3" id="KW-0548">Nucleotidyltransferase</keyword>
<evidence type="ECO:0000256" key="7">
    <source>
        <dbReference type="ARBA" id="ARBA00022918"/>
    </source>
</evidence>